<feature type="region of interest" description="Disordered" evidence="1">
    <location>
        <begin position="199"/>
        <end position="221"/>
    </location>
</feature>
<dbReference type="KEGG" id="niy:FQ775_10570"/>
<reference evidence="2" key="1">
    <citation type="submission" date="2020-04" db="EMBL/GenBank/DDBJ databases">
        <title>Nitratireductor sp. nov. isolated from mangrove soil.</title>
        <authorList>
            <person name="Ye Y."/>
        </authorList>
    </citation>
    <scope>NUCLEOTIDE SEQUENCE</scope>
    <source>
        <strain evidence="2">SY7</strain>
    </source>
</reference>
<evidence type="ECO:0000313" key="2">
    <source>
        <dbReference type="EMBL" id="QDZ00793.1"/>
    </source>
</evidence>
<protein>
    <submittedName>
        <fullName evidence="2">Endonuclease/exonuclease/phosphatase family protein</fullName>
    </submittedName>
</protein>
<dbReference type="GO" id="GO:0004527">
    <property type="term" value="F:exonuclease activity"/>
    <property type="evidence" value="ECO:0007669"/>
    <property type="project" value="UniProtKB-KW"/>
</dbReference>
<dbReference type="AlphaFoldDB" id="A0A5B8KYT2"/>
<keyword evidence="2" id="KW-0255">Endonuclease</keyword>
<evidence type="ECO:0000256" key="1">
    <source>
        <dbReference type="SAM" id="MobiDB-lite"/>
    </source>
</evidence>
<proteinExistence type="predicted"/>
<dbReference type="Gene3D" id="3.60.10.10">
    <property type="entry name" value="Endonuclease/exonuclease/phosphatase"/>
    <property type="match status" value="1"/>
</dbReference>
<keyword evidence="3" id="KW-1185">Reference proteome</keyword>
<organism evidence="2 3">
    <name type="scientific">Nitratireductor mangrovi</name>
    <dbReference type="NCBI Taxonomy" id="2599600"/>
    <lineage>
        <taxon>Bacteria</taxon>
        <taxon>Pseudomonadati</taxon>
        <taxon>Pseudomonadota</taxon>
        <taxon>Alphaproteobacteria</taxon>
        <taxon>Hyphomicrobiales</taxon>
        <taxon>Phyllobacteriaceae</taxon>
        <taxon>Nitratireductor</taxon>
    </lineage>
</organism>
<dbReference type="EMBL" id="CP042301">
    <property type="protein sequence ID" value="QDZ00793.1"/>
    <property type="molecule type" value="Genomic_DNA"/>
</dbReference>
<dbReference type="GO" id="GO:0004519">
    <property type="term" value="F:endonuclease activity"/>
    <property type="evidence" value="ECO:0007669"/>
    <property type="project" value="UniProtKB-KW"/>
</dbReference>
<dbReference type="OrthoDB" id="583592at2"/>
<keyword evidence="2" id="KW-0378">Hydrolase</keyword>
<accession>A0A5B8KYT2</accession>
<gene>
    <name evidence="2" type="ORF">FQ775_10570</name>
</gene>
<sequence length="221" mass="24252">MTPSVKTQIRLITWNCAGNFQRKSAIIAGMRPDVVLISEAEEDAADALPDTSGGFWIGTGRRGLAVVALNGWCIEPAEVQIAERLFLPVRLSRGDLKLHVVGTCVKKTTDYVGPTLSALEQLGGFLRAGPGIVAGDFNQSVALDERRTSGRRFARVIERLDELRFRSAWHYFKDEQMGAESKPTLFGDGKIRRRAISISTTPSSHETSRSVRLQSATIAHT</sequence>
<name>A0A5B8KYT2_9HYPH</name>
<keyword evidence="2" id="KW-0540">Nuclease</keyword>
<dbReference type="InterPro" id="IPR036691">
    <property type="entry name" value="Endo/exonu/phosph_ase_sf"/>
</dbReference>
<dbReference type="RefSeq" id="WP_146299439.1">
    <property type="nucleotide sequence ID" value="NZ_CP042301.2"/>
</dbReference>
<evidence type="ECO:0000313" key="3">
    <source>
        <dbReference type="Proteomes" id="UP000321389"/>
    </source>
</evidence>
<dbReference type="Proteomes" id="UP000321389">
    <property type="component" value="Chromosome"/>
</dbReference>
<dbReference type="SUPFAM" id="SSF56219">
    <property type="entry name" value="DNase I-like"/>
    <property type="match status" value="1"/>
</dbReference>